<proteinExistence type="predicted"/>
<dbReference type="InterPro" id="IPR036404">
    <property type="entry name" value="Jacalin-like_lectin_dom_sf"/>
</dbReference>
<dbReference type="OrthoDB" id="9840426at2"/>
<reference evidence="2 3" key="1">
    <citation type="submission" date="2019-10" db="EMBL/GenBank/DDBJ databases">
        <title>A soil myxobacterium in the family Polyangiaceae.</title>
        <authorList>
            <person name="Li Y."/>
            <person name="Wang J."/>
        </authorList>
    </citation>
    <scope>NUCLEOTIDE SEQUENCE [LARGE SCALE GENOMIC DNA]</scope>
    <source>
        <strain evidence="2 3">DSM 14734</strain>
    </source>
</reference>
<dbReference type="RefSeq" id="WP_153819736.1">
    <property type="nucleotide sequence ID" value="NZ_WJIE01000003.1"/>
</dbReference>
<sequence>MPAAPTLLLPLLTLAASLALLACEPDPAPSPRFALRLDDPNPSAEADYPTVYEIDPLTPFFLDPRGASTGDPYALTCADDELVVGLRGRSDGTIGALGLVCARMLDNGMFTSRDERPMIGAMTGETFSSDCPQNEAVMAVRGRAGTTLDRIGVRCARVRAWVQMGAPGSIEPSSGGTGGSPFTETCPPGYFLQGLLGYATSTAIHGVQGLCVPITT</sequence>
<keyword evidence="3" id="KW-1185">Reference proteome</keyword>
<comment type="caution">
    <text evidence="2">The sequence shown here is derived from an EMBL/GenBank/DDBJ whole genome shotgun (WGS) entry which is preliminary data.</text>
</comment>
<gene>
    <name evidence="2" type="ORF">GF068_13455</name>
</gene>
<feature type="chain" id="PRO_5026697226" evidence="1">
    <location>
        <begin position="23"/>
        <end position="216"/>
    </location>
</feature>
<dbReference type="EMBL" id="WJIE01000003">
    <property type="protein sequence ID" value="MRG92927.1"/>
    <property type="molecule type" value="Genomic_DNA"/>
</dbReference>
<protein>
    <submittedName>
        <fullName evidence="2">Uncharacterized protein</fullName>
    </submittedName>
</protein>
<accession>A0A6N7PMD7</accession>
<name>A0A6N7PMD7_9BACT</name>
<dbReference type="Proteomes" id="UP000440224">
    <property type="component" value="Unassembled WGS sequence"/>
</dbReference>
<dbReference type="SUPFAM" id="SSF51101">
    <property type="entry name" value="Mannose-binding lectins"/>
    <property type="match status" value="1"/>
</dbReference>
<evidence type="ECO:0000256" key="1">
    <source>
        <dbReference type="SAM" id="SignalP"/>
    </source>
</evidence>
<organism evidence="2 3">
    <name type="scientific">Polyangium spumosum</name>
    <dbReference type="NCBI Taxonomy" id="889282"/>
    <lineage>
        <taxon>Bacteria</taxon>
        <taxon>Pseudomonadati</taxon>
        <taxon>Myxococcota</taxon>
        <taxon>Polyangia</taxon>
        <taxon>Polyangiales</taxon>
        <taxon>Polyangiaceae</taxon>
        <taxon>Polyangium</taxon>
    </lineage>
</organism>
<evidence type="ECO:0000313" key="2">
    <source>
        <dbReference type="EMBL" id="MRG92927.1"/>
    </source>
</evidence>
<feature type="signal peptide" evidence="1">
    <location>
        <begin position="1"/>
        <end position="22"/>
    </location>
</feature>
<dbReference type="Gene3D" id="2.100.10.30">
    <property type="entry name" value="Jacalin-like lectin domain"/>
    <property type="match status" value="1"/>
</dbReference>
<keyword evidence="1" id="KW-0732">Signal</keyword>
<evidence type="ECO:0000313" key="3">
    <source>
        <dbReference type="Proteomes" id="UP000440224"/>
    </source>
</evidence>
<dbReference type="AlphaFoldDB" id="A0A6N7PMD7"/>